<name>F9ZW25_METMM</name>
<feature type="domain" description="IraD/Gp25-like" evidence="1">
    <location>
        <begin position="41"/>
        <end position="128"/>
    </location>
</feature>
<dbReference type="eggNOG" id="COG3628">
    <property type="taxonomic scope" value="Bacteria"/>
</dbReference>
<protein>
    <submittedName>
        <fullName evidence="2">GPW/gp25 family protein</fullName>
    </submittedName>
</protein>
<keyword evidence="3" id="KW-1185">Reference proteome</keyword>
<dbReference type="HOGENOM" id="CLU_133204_0_2_6"/>
<sequence length="144" mass="16324">MATVCHYPDTQAQMNSRLSPIISWPLEIELDNGRLRFAEDNPSIRQVIWNILATRPGERLMRPEFGAGLYNYIHQPNNETTRNLIKDAVVRGVTRWEPRVELTSVQVLPDPEQISYVNVSIHYRIRQNGTAGQADLSLQLASGG</sequence>
<dbReference type="SUPFAM" id="SSF160719">
    <property type="entry name" value="gpW/gp25-like"/>
    <property type="match status" value="1"/>
</dbReference>
<dbReference type="KEGG" id="mmt:Metme_2431"/>
<dbReference type="Pfam" id="PF04965">
    <property type="entry name" value="GPW_gp25"/>
    <property type="match status" value="1"/>
</dbReference>
<evidence type="ECO:0000313" key="2">
    <source>
        <dbReference type="EMBL" id="AEG00829.1"/>
    </source>
</evidence>
<reference key="2">
    <citation type="submission" date="2011-05" db="EMBL/GenBank/DDBJ databases">
        <title>Complete genome sequence of the aerobic marine methanotroph Methylomonas methanica MC09.</title>
        <authorList>
            <person name="Boden R."/>
            <person name="Cunliffe M."/>
            <person name="Scanlan J."/>
            <person name="Moussard H."/>
            <person name="Kits K.D."/>
            <person name="Klotz M."/>
            <person name="Jetten M."/>
            <person name="Vuilleumier S."/>
            <person name="Han J."/>
            <person name="Peters L."/>
            <person name="Mikhailova N."/>
            <person name="Teshima H."/>
            <person name="Tapia R."/>
            <person name="Kyrpides N."/>
            <person name="Ivanova N."/>
            <person name="Pagani I."/>
            <person name="Cheng J.-F."/>
            <person name="Goodwin L."/>
            <person name="Han C."/>
            <person name="Hauser L."/>
            <person name="Land M."/>
            <person name="Lapidus A."/>
            <person name="Lucas S."/>
            <person name="Pitluck S."/>
            <person name="Woyke T."/>
            <person name="Stein L.Y."/>
            <person name="Murrell C."/>
        </authorList>
    </citation>
    <scope>NUCLEOTIDE SEQUENCE</scope>
    <source>
        <strain>MC09</strain>
    </source>
</reference>
<gene>
    <name evidence="2" type="ordered locus">Metme_2431</name>
</gene>
<dbReference type="STRING" id="857087.Metme_2431"/>
<dbReference type="InterPro" id="IPR007048">
    <property type="entry name" value="IraD/Gp25-like"/>
</dbReference>
<dbReference type="EMBL" id="CP002738">
    <property type="protein sequence ID" value="AEG00829.1"/>
    <property type="molecule type" value="Genomic_DNA"/>
</dbReference>
<accession>F9ZW25</accession>
<organism evidence="2 3">
    <name type="scientific">Methylomonas methanica (strain DSM 25384 / MC09)</name>
    <dbReference type="NCBI Taxonomy" id="857087"/>
    <lineage>
        <taxon>Bacteria</taxon>
        <taxon>Pseudomonadati</taxon>
        <taxon>Pseudomonadota</taxon>
        <taxon>Gammaproteobacteria</taxon>
        <taxon>Methylococcales</taxon>
        <taxon>Methylococcaceae</taxon>
        <taxon>Methylomonas</taxon>
    </lineage>
</organism>
<evidence type="ECO:0000313" key="3">
    <source>
        <dbReference type="Proteomes" id="UP000008888"/>
    </source>
</evidence>
<evidence type="ECO:0000259" key="1">
    <source>
        <dbReference type="Pfam" id="PF04965"/>
    </source>
</evidence>
<reference evidence="3" key="3">
    <citation type="submission" date="2011-05" db="EMBL/GenBank/DDBJ databases">
        <title>Complete sequence of Methylomonas methanica MC09.</title>
        <authorList>
            <consortium name="US DOE Joint Genome Institute"/>
            <person name="Lucas S."/>
            <person name="Han J."/>
            <person name="Lapidus A."/>
            <person name="Cheng J.-F."/>
            <person name="Goodwin L."/>
            <person name="Pitluck S."/>
            <person name="Peters L."/>
            <person name="Mikhailova N."/>
            <person name="Teshima H."/>
            <person name="Han C."/>
            <person name="Tapia R."/>
            <person name="Land M."/>
            <person name="Hauser L."/>
            <person name="Kyrpides N."/>
            <person name="Ivanova N."/>
            <person name="Pagani I."/>
            <person name="Stein L."/>
            <person name="Woyke T."/>
        </authorList>
    </citation>
    <scope>NUCLEOTIDE SEQUENCE [LARGE SCALE GENOMIC DNA]</scope>
    <source>
        <strain evidence="3">MC09</strain>
    </source>
</reference>
<reference evidence="2 3" key="1">
    <citation type="journal article" date="2011" name="J. Bacteriol.">
        <title>Complete Genome Sequence of the Aerobic Marine Methanotroph Methylomonas methanica MC09.</title>
        <authorList>
            <person name="Boden R."/>
            <person name="Cunliffe M."/>
            <person name="Scanlan J."/>
            <person name="Moussard H."/>
            <person name="Kits K.D."/>
            <person name="Klotz M.G."/>
            <person name="Jetten M.S."/>
            <person name="Vuilleumier S."/>
            <person name="Han J."/>
            <person name="Peters L."/>
            <person name="Mikhailova N."/>
            <person name="Teshima H."/>
            <person name="Tapia R."/>
            <person name="Kyrpides N."/>
            <person name="Ivanova N."/>
            <person name="Pagani I."/>
            <person name="Cheng J.F."/>
            <person name="Goodwin L."/>
            <person name="Han C."/>
            <person name="Hauser L."/>
            <person name="Land M.L."/>
            <person name="Lapidus A."/>
            <person name="Lucas S."/>
            <person name="Pitluck S."/>
            <person name="Woyke T."/>
            <person name="Stein L."/>
            <person name="Murrell J.C."/>
        </authorList>
    </citation>
    <scope>NUCLEOTIDE SEQUENCE [LARGE SCALE GENOMIC DNA]</scope>
    <source>
        <strain evidence="2 3">MC09</strain>
    </source>
</reference>
<dbReference type="AlphaFoldDB" id="F9ZW25"/>
<dbReference type="Gene3D" id="3.10.450.40">
    <property type="match status" value="1"/>
</dbReference>
<dbReference type="Proteomes" id="UP000008888">
    <property type="component" value="Chromosome"/>
</dbReference>
<proteinExistence type="predicted"/>